<dbReference type="AlphaFoldDB" id="A0A7S1EWA5"/>
<reference evidence="1" key="1">
    <citation type="submission" date="2021-01" db="EMBL/GenBank/DDBJ databases">
        <authorList>
            <person name="Corre E."/>
            <person name="Pelletier E."/>
            <person name="Niang G."/>
            <person name="Scheremetjew M."/>
            <person name="Finn R."/>
            <person name="Kale V."/>
            <person name="Holt S."/>
            <person name="Cochrane G."/>
            <person name="Meng A."/>
            <person name="Brown T."/>
            <person name="Cohen L."/>
        </authorList>
    </citation>
    <scope>NUCLEOTIDE SEQUENCE</scope>
</reference>
<proteinExistence type="predicted"/>
<dbReference type="EMBL" id="HBFQ01002760">
    <property type="protein sequence ID" value="CAD8827539.1"/>
    <property type="molecule type" value="Transcribed_RNA"/>
</dbReference>
<name>A0A7S1EWA5_NOCSC</name>
<accession>A0A7S1EWA5</accession>
<gene>
    <name evidence="1" type="ORF">NSCI0253_LOCUS1885</name>
</gene>
<protein>
    <submittedName>
        <fullName evidence="1">Uncharacterized protein</fullName>
    </submittedName>
</protein>
<evidence type="ECO:0000313" key="1">
    <source>
        <dbReference type="EMBL" id="CAD8827539.1"/>
    </source>
</evidence>
<organism evidence="1">
    <name type="scientific">Noctiluca scintillans</name>
    <name type="common">Sea sparkle</name>
    <name type="synonym">Red tide dinoflagellate</name>
    <dbReference type="NCBI Taxonomy" id="2966"/>
    <lineage>
        <taxon>Eukaryota</taxon>
        <taxon>Sar</taxon>
        <taxon>Alveolata</taxon>
        <taxon>Dinophyceae</taxon>
        <taxon>Noctilucales</taxon>
        <taxon>Noctilucaceae</taxon>
        <taxon>Noctiluca</taxon>
    </lineage>
</organism>
<sequence>MRLKGNAKGVDVATLMYENKKIFVRLVAFMKYVEDNFTLLGNSLDVDMEKLRVLGNAQEYVDEEEHRERHTKKSQDIKLFQHQQPKKTAMAHLTTRVASVKNSAGRARRRNRTS</sequence>